<accession>A0AAV3RCH5</accession>
<keyword evidence="2" id="KW-1133">Transmembrane helix</keyword>
<feature type="transmembrane region" description="Helical" evidence="2">
    <location>
        <begin position="37"/>
        <end position="64"/>
    </location>
</feature>
<feature type="compositionally biased region" description="Polar residues" evidence="1">
    <location>
        <begin position="552"/>
        <end position="561"/>
    </location>
</feature>
<sequence length="578" mass="64628">MSFHVKDWLKTIFVVFGFCLVLILGAIKSVIFGLVAALVLIVGSVGVIFGFLPAHIVWTIHAIVKTGKFDAPLKVAILICLPALFAIWLGLSIAGSVLVGIGYGFFTPWVSSFEAFRYDDVSERFHHCLVDGTWTAIKGSCTVVRDFKDVCYHSYRRIMNELRGSPGSDGPQPLRFIHIPACIIAGLLGLIVEIPLYTAIAIVKSPFMLFKGWQRLIHDMISREGPFLESACIPIAGLTIILWPLIVLGSVVMAIFSSFFVGLYASVVVYQERSFRRGVAFVIAMVAAFDEYSNDWLYLREGSILPKPSYRKKKTSESSELPTVQNYSVKGKFTSVLSEAPGMIMPTLTSSRSVREAIHEVKMFQMWEHMMRSCEIKGKELIDASVITPADLHNWLKGKDTSDSAIVDVGVQCYAFLHTVMNSIKGGSEGLLLLDGTEVTYLNRPEDRLMDWFFHPIMILKDQVKIIQLEEKEVRFLEKVVVLGNHAARMMRWENQCSPPQDTVRAAQIEGISRRMIGIMRSISMLPTFRRRYRHIVKALLVYSGGIEESSKGFSNTISKDGSTRSRTSNTVVSTEIA</sequence>
<dbReference type="PANTHER" id="PTHR31133:SF12">
    <property type="entry name" value="MEMBRANE PROTEIN"/>
    <property type="match status" value="1"/>
</dbReference>
<name>A0AAV3RCH5_LITER</name>
<keyword evidence="2" id="KW-0472">Membrane</keyword>
<evidence type="ECO:0000256" key="1">
    <source>
        <dbReference type="SAM" id="MobiDB-lite"/>
    </source>
</evidence>
<feature type="transmembrane region" description="Helical" evidence="2">
    <location>
        <begin position="252"/>
        <end position="270"/>
    </location>
</feature>
<protein>
    <submittedName>
        <fullName evidence="3">Uncharacterized protein</fullName>
    </submittedName>
</protein>
<feature type="transmembrane region" description="Helical" evidence="2">
    <location>
        <begin position="76"/>
        <end position="106"/>
    </location>
</feature>
<dbReference type="EMBL" id="BAABME010008912">
    <property type="protein sequence ID" value="GAA0174109.1"/>
    <property type="molecule type" value="Genomic_DNA"/>
</dbReference>
<evidence type="ECO:0000313" key="4">
    <source>
        <dbReference type="Proteomes" id="UP001454036"/>
    </source>
</evidence>
<proteinExistence type="predicted"/>
<keyword evidence="2" id="KW-0812">Transmembrane</keyword>
<evidence type="ECO:0000256" key="2">
    <source>
        <dbReference type="SAM" id="Phobius"/>
    </source>
</evidence>
<feature type="transmembrane region" description="Helical" evidence="2">
    <location>
        <begin position="224"/>
        <end position="246"/>
    </location>
</feature>
<reference evidence="3 4" key="1">
    <citation type="submission" date="2024-01" db="EMBL/GenBank/DDBJ databases">
        <title>The complete chloroplast genome sequence of Lithospermum erythrorhizon: insights into the phylogenetic relationship among Boraginaceae species and the maternal lineages of purple gromwells.</title>
        <authorList>
            <person name="Okada T."/>
            <person name="Watanabe K."/>
        </authorList>
    </citation>
    <scope>NUCLEOTIDE SEQUENCE [LARGE SCALE GENOMIC DNA]</scope>
</reference>
<feature type="transmembrane region" description="Helical" evidence="2">
    <location>
        <begin position="176"/>
        <end position="203"/>
    </location>
</feature>
<feature type="transmembrane region" description="Helical" evidence="2">
    <location>
        <begin position="12"/>
        <end position="31"/>
    </location>
</feature>
<dbReference type="PANTHER" id="PTHR31133">
    <property type="entry name" value="MEMBRANE PROTEIN"/>
    <property type="match status" value="1"/>
</dbReference>
<feature type="compositionally biased region" description="Low complexity" evidence="1">
    <location>
        <begin position="565"/>
        <end position="578"/>
    </location>
</feature>
<keyword evidence="4" id="KW-1185">Reference proteome</keyword>
<feature type="region of interest" description="Disordered" evidence="1">
    <location>
        <begin position="552"/>
        <end position="578"/>
    </location>
</feature>
<dbReference type="AlphaFoldDB" id="A0AAV3RCH5"/>
<evidence type="ECO:0000313" key="3">
    <source>
        <dbReference type="EMBL" id="GAA0174109.1"/>
    </source>
</evidence>
<gene>
    <name evidence="3" type="ORF">LIER_27564</name>
</gene>
<dbReference type="InterPro" id="IPR040229">
    <property type="entry name" value="At3g27390-like"/>
</dbReference>
<comment type="caution">
    <text evidence="3">The sequence shown here is derived from an EMBL/GenBank/DDBJ whole genome shotgun (WGS) entry which is preliminary data.</text>
</comment>
<organism evidence="3 4">
    <name type="scientific">Lithospermum erythrorhizon</name>
    <name type="common">Purple gromwell</name>
    <name type="synonym">Lithospermum officinale var. erythrorhizon</name>
    <dbReference type="NCBI Taxonomy" id="34254"/>
    <lineage>
        <taxon>Eukaryota</taxon>
        <taxon>Viridiplantae</taxon>
        <taxon>Streptophyta</taxon>
        <taxon>Embryophyta</taxon>
        <taxon>Tracheophyta</taxon>
        <taxon>Spermatophyta</taxon>
        <taxon>Magnoliopsida</taxon>
        <taxon>eudicotyledons</taxon>
        <taxon>Gunneridae</taxon>
        <taxon>Pentapetalae</taxon>
        <taxon>asterids</taxon>
        <taxon>lamiids</taxon>
        <taxon>Boraginales</taxon>
        <taxon>Boraginaceae</taxon>
        <taxon>Boraginoideae</taxon>
        <taxon>Lithospermeae</taxon>
        <taxon>Lithospermum</taxon>
    </lineage>
</organism>
<dbReference type="Proteomes" id="UP001454036">
    <property type="component" value="Unassembled WGS sequence"/>
</dbReference>